<dbReference type="SUPFAM" id="SSF46689">
    <property type="entry name" value="Homeodomain-like"/>
    <property type="match status" value="2"/>
</dbReference>
<dbReference type="InterPro" id="IPR018060">
    <property type="entry name" value="HTH_AraC"/>
</dbReference>
<dbReference type="PROSITE" id="PS00041">
    <property type="entry name" value="HTH_ARAC_FAMILY_1"/>
    <property type="match status" value="1"/>
</dbReference>
<sequence length="309" mass="34291">MDRSNSSRSPHFPYGRSLAEKLGLEDAPAIVTRSLGQAEIAVTDIHVLKPSGTLSAALPRFDAYMVTLVMNDAAKNCYWECDRHVSSAPLRAGQILISDMRREPRVLVDRPYHSTLFYLPKMAIDVLTDQAEMPRIDELQYEPGVGISDETIKHLGLSLMPAFRAPEQANRLFLDYVMLAFASHTAEKYGGICTLSKPLKGGLAPWQERLSKELIANNLAGAISLSEISKMCGLSVGHFSRAFRKSTGLAPHAWLLQVRVDTAKVMLRDRDASLSAIAQSCGFVDRSHFTRVFTRRVGLSPRAWSKLVY</sequence>
<evidence type="ECO:0000259" key="4">
    <source>
        <dbReference type="PROSITE" id="PS01124"/>
    </source>
</evidence>
<protein>
    <submittedName>
        <fullName evidence="5">Transcriptional regulator, AraC family</fullName>
    </submittedName>
</protein>
<proteinExistence type="predicted"/>
<dbReference type="PANTHER" id="PTHR46796">
    <property type="entry name" value="HTH-TYPE TRANSCRIPTIONAL ACTIVATOR RHAS-RELATED"/>
    <property type="match status" value="1"/>
</dbReference>
<evidence type="ECO:0000313" key="5">
    <source>
        <dbReference type="EMBL" id="SHN77709.1"/>
    </source>
</evidence>
<dbReference type="InterPro" id="IPR009057">
    <property type="entry name" value="Homeodomain-like_sf"/>
</dbReference>
<evidence type="ECO:0000256" key="1">
    <source>
        <dbReference type="ARBA" id="ARBA00023015"/>
    </source>
</evidence>
<dbReference type="Proteomes" id="UP000184096">
    <property type="component" value="Chromosome I"/>
</dbReference>
<keyword evidence="6" id="KW-1185">Reference proteome</keyword>
<evidence type="ECO:0000256" key="3">
    <source>
        <dbReference type="ARBA" id="ARBA00023163"/>
    </source>
</evidence>
<dbReference type="SMART" id="SM00342">
    <property type="entry name" value="HTH_ARAC"/>
    <property type="match status" value="1"/>
</dbReference>
<keyword evidence="1" id="KW-0805">Transcription regulation</keyword>
<dbReference type="GO" id="GO:0003700">
    <property type="term" value="F:DNA-binding transcription factor activity"/>
    <property type="evidence" value="ECO:0007669"/>
    <property type="project" value="InterPro"/>
</dbReference>
<dbReference type="GO" id="GO:0043565">
    <property type="term" value="F:sequence-specific DNA binding"/>
    <property type="evidence" value="ECO:0007669"/>
    <property type="project" value="InterPro"/>
</dbReference>
<dbReference type="PROSITE" id="PS01124">
    <property type="entry name" value="HTH_ARAC_FAMILY_2"/>
    <property type="match status" value="1"/>
</dbReference>
<evidence type="ECO:0000256" key="2">
    <source>
        <dbReference type="ARBA" id="ARBA00023125"/>
    </source>
</evidence>
<dbReference type="PANTHER" id="PTHR46796:SF14">
    <property type="entry name" value="TRANSCRIPTIONAL REGULATORY PROTEIN"/>
    <property type="match status" value="1"/>
</dbReference>
<reference evidence="6" key="1">
    <citation type="submission" date="2016-11" db="EMBL/GenBank/DDBJ databases">
        <authorList>
            <person name="Varghese N."/>
            <person name="Submissions S."/>
        </authorList>
    </citation>
    <scope>NUCLEOTIDE SEQUENCE [LARGE SCALE GENOMIC DNA]</scope>
    <source>
        <strain evidence="6">GAS401</strain>
    </source>
</reference>
<organism evidence="5 6">
    <name type="scientific">Bradyrhizobium erythrophlei</name>
    <dbReference type="NCBI Taxonomy" id="1437360"/>
    <lineage>
        <taxon>Bacteria</taxon>
        <taxon>Pseudomonadati</taxon>
        <taxon>Pseudomonadota</taxon>
        <taxon>Alphaproteobacteria</taxon>
        <taxon>Hyphomicrobiales</taxon>
        <taxon>Nitrobacteraceae</taxon>
        <taxon>Bradyrhizobium</taxon>
    </lineage>
</organism>
<keyword evidence="3" id="KW-0804">Transcription</keyword>
<dbReference type="Gene3D" id="1.10.10.60">
    <property type="entry name" value="Homeodomain-like"/>
    <property type="match status" value="2"/>
</dbReference>
<dbReference type="InterPro" id="IPR018062">
    <property type="entry name" value="HTH_AraC-typ_CS"/>
</dbReference>
<feature type="domain" description="HTH araC/xylS-type" evidence="4">
    <location>
        <begin position="209"/>
        <end position="307"/>
    </location>
</feature>
<dbReference type="RefSeq" id="WP_072819472.1">
    <property type="nucleotide sequence ID" value="NZ_LT670849.1"/>
</dbReference>
<dbReference type="AlphaFoldDB" id="A0A1M7U3X4"/>
<dbReference type="InterPro" id="IPR050204">
    <property type="entry name" value="AraC_XylS_family_regulators"/>
</dbReference>
<gene>
    <name evidence="5" type="ORF">SAMN05444170_3491</name>
</gene>
<evidence type="ECO:0000313" key="6">
    <source>
        <dbReference type="Proteomes" id="UP000184096"/>
    </source>
</evidence>
<keyword evidence="2" id="KW-0238">DNA-binding</keyword>
<dbReference type="EMBL" id="LT670849">
    <property type="protein sequence ID" value="SHN77709.1"/>
    <property type="molecule type" value="Genomic_DNA"/>
</dbReference>
<accession>A0A1M7U3X4</accession>
<dbReference type="OrthoDB" id="9793400at2"/>
<dbReference type="Pfam" id="PF12833">
    <property type="entry name" value="HTH_18"/>
    <property type="match status" value="1"/>
</dbReference>
<name>A0A1M7U3X4_9BRAD</name>